<dbReference type="AlphaFoldDB" id="A0AAV7ACZ2"/>
<dbReference type="CDD" id="cd06257">
    <property type="entry name" value="DnaJ"/>
    <property type="match status" value="1"/>
</dbReference>
<evidence type="ECO:0000256" key="7">
    <source>
        <dbReference type="ARBA" id="ARBA00023157"/>
    </source>
</evidence>
<evidence type="ECO:0000256" key="4">
    <source>
        <dbReference type="ARBA" id="ARBA00022737"/>
    </source>
</evidence>
<keyword evidence="5" id="KW-0256">Endoplasmic reticulum</keyword>
<comment type="subcellular location">
    <subcellularLocation>
        <location evidence="1">Endoplasmic reticulum lumen</location>
    </subcellularLocation>
</comment>
<dbReference type="GO" id="GO:0016671">
    <property type="term" value="F:oxidoreductase activity, acting on a sulfur group of donors, disulfide as acceptor"/>
    <property type="evidence" value="ECO:0007669"/>
    <property type="project" value="TreeGrafter"/>
</dbReference>
<dbReference type="FunFam" id="3.40.30.10:FF:000106">
    <property type="entry name" value="DnaJ homolog subfamily C member 10"/>
    <property type="match status" value="1"/>
</dbReference>
<evidence type="ECO:0000256" key="5">
    <source>
        <dbReference type="ARBA" id="ARBA00022824"/>
    </source>
</evidence>
<dbReference type="InterPro" id="IPR017937">
    <property type="entry name" value="Thioredoxin_CS"/>
</dbReference>
<sequence>MDPVTPRSGNLRRTVLCLLIFSLAAMVCTDEDYYKLLGISRASSSREIRQAFKKLALKLHPDKNQNDPSAHDKFLKINRAYEVLKDEDLRKKYDKYGEKGLDENQGGHYESWSFYRYDFGIYDDDPEIFTLDKVEFDGAVNSGEVWFINFYSPGCSHCHDLAPTWREFAKEMDGLIRIGAVNCRDERMLCRSRGINSYPSLYIFKAGMNPVKYFGDRSHENLVHFAMKYVSSAVTELWAGNFRSSLENSFASGVGWLITFCADTGDCLSTQTRLKLAAMLDGLVSVGWMDCTTQGDLCDNLEISSSTTAYFPPGASLANKEKSDILFFNSLDTKEIYKEMMDRLPDLEMLSPDSLKDRLTYHRWLLFFTFGHDREFHLSEFKKLNVLLRGDHIQVNKLVDLHTFTTRNVFCINTFFVSCKVGRFDCQSYPSTCSSLYIHKPCVAAFKGKGVNDFEIHHGKTSVYELVTFAKESVTSHVITLGPTNFPGNEGEPWLVDFFAPWCPPCRALLPELRKASKRVFGHVRFGTLDCTIHEGLCNMHNIRAYPTTVVFNQSNTHEYEGHHSAEQILEFIEDLRHPSVVTLTPTTFNELVKGRSRDEIWMVDYYAPWCGPCQALMPEWKRMARHLSGLISVGSVDCQKYSSLCSKEYVNAYPEIRLYPANRDNPHYYHGYNGWQRDSYSLKSWALSYLPKMAIDLTPDSFNENVLKGKDHWLLDFYAPWCGPCRSFAPEFEYVARLLKGKVKAGKVDCQAYGQICESAGIRAYPTVKFYPYLGSKKKNVGGEHVDTRDAKEIVKVVTARIGYIKMQHRTSQKDEL</sequence>
<evidence type="ECO:0000256" key="9">
    <source>
        <dbReference type="ARBA" id="ARBA00023284"/>
    </source>
</evidence>
<feature type="domain" description="Thioredoxin" evidence="12">
    <location>
        <begin position="470"/>
        <end position="578"/>
    </location>
</feature>
<dbReference type="GO" id="GO:0036503">
    <property type="term" value="P:ERAD pathway"/>
    <property type="evidence" value="ECO:0007669"/>
    <property type="project" value="UniProtKB-ARBA"/>
</dbReference>
<dbReference type="PRINTS" id="PR00421">
    <property type="entry name" value="THIOREDOXIN"/>
</dbReference>
<feature type="domain" description="J" evidence="11">
    <location>
        <begin position="32"/>
        <end position="97"/>
    </location>
</feature>
<feature type="signal peptide" evidence="10">
    <location>
        <begin position="1"/>
        <end position="29"/>
    </location>
</feature>
<gene>
    <name evidence="13" type="ORF">GDO81_017335</name>
</gene>
<evidence type="ECO:0000256" key="10">
    <source>
        <dbReference type="SAM" id="SignalP"/>
    </source>
</evidence>
<dbReference type="SUPFAM" id="SSF46565">
    <property type="entry name" value="Chaperone J-domain"/>
    <property type="match status" value="1"/>
</dbReference>
<keyword evidence="9" id="KW-0676">Redox-active center</keyword>
<evidence type="ECO:0000256" key="8">
    <source>
        <dbReference type="ARBA" id="ARBA00023180"/>
    </source>
</evidence>
<dbReference type="CDD" id="cd03003">
    <property type="entry name" value="PDI_a_ERdj5_N"/>
    <property type="match status" value="1"/>
</dbReference>
<evidence type="ECO:0000256" key="3">
    <source>
        <dbReference type="ARBA" id="ARBA00022729"/>
    </source>
</evidence>
<keyword evidence="7" id="KW-1015">Disulfide bond</keyword>
<feature type="domain" description="Thioredoxin" evidence="12">
    <location>
        <begin position="687"/>
        <end position="804"/>
    </location>
</feature>
<dbReference type="PANTHER" id="PTHR44340:SF1">
    <property type="entry name" value="DNAJ HOMOLOG SUBFAMILY C MEMBER 10"/>
    <property type="match status" value="1"/>
</dbReference>
<dbReference type="PROSITE" id="PS00194">
    <property type="entry name" value="THIOREDOXIN_1"/>
    <property type="match status" value="3"/>
</dbReference>
<evidence type="ECO:0000313" key="14">
    <source>
        <dbReference type="Proteomes" id="UP000824782"/>
    </source>
</evidence>
<dbReference type="SUPFAM" id="SSF52833">
    <property type="entry name" value="Thioredoxin-like"/>
    <property type="match status" value="6"/>
</dbReference>
<dbReference type="CDD" id="cd03004">
    <property type="entry name" value="PDI_a_ERdj5_C"/>
    <property type="match status" value="3"/>
</dbReference>
<dbReference type="GO" id="GO:0051787">
    <property type="term" value="F:misfolded protein binding"/>
    <property type="evidence" value="ECO:0007669"/>
    <property type="project" value="TreeGrafter"/>
</dbReference>
<dbReference type="Gene3D" id="1.10.287.110">
    <property type="entry name" value="DnaJ domain"/>
    <property type="match status" value="1"/>
</dbReference>
<dbReference type="FunFam" id="3.40.30.10:FF:000125">
    <property type="entry name" value="DnaJ homolog subfamily C member 10"/>
    <property type="match status" value="1"/>
</dbReference>
<keyword evidence="8" id="KW-0325">Glycoprotein</keyword>
<dbReference type="PRINTS" id="PR00625">
    <property type="entry name" value="JDOMAIN"/>
</dbReference>
<evidence type="ECO:0000259" key="11">
    <source>
        <dbReference type="PROSITE" id="PS50076"/>
    </source>
</evidence>
<dbReference type="GO" id="GO:0036498">
    <property type="term" value="P:IRE1-mediated unfolded protein response"/>
    <property type="evidence" value="ECO:0007669"/>
    <property type="project" value="TreeGrafter"/>
</dbReference>
<evidence type="ECO:0000256" key="2">
    <source>
        <dbReference type="ARBA" id="ARBA00020920"/>
    </source>
</evidence>
<dbReference type="PROSITE" id="PS50076">
    <property type="entry name" value="DNAJ_2"/>
    <property type="match status" value="1"/>
</dbReference>
<dbReference type="EMBL" id="WNYA01000008">
    <property type="protein sequence ID" value="KAG8559426.1"/>
    <property type="molecule type" value="Genomic_DNA"/>
</dbReference>
<organism evidence="13 14">
    <name type="scientific">Engystomops pustulosus</name>
    <name type="common">Tungara frog</name>
    <name type="synonym">Physalaemus pustulosus</name>
    <dbReference type="NCBI Taxonomy" id="76066"/>
    <lineage>
        <taxon>Eukaryota</taxon>
        <taxon>Metazoa</taxon>
        <taxon>Chordata</taxon>
        <taxon>Craniata</taxon>
        <taxon>Vertebrata</taxon>
        <taxon>Euteleostomi</taxon>
        <taxon>Amphibia</taxon>
        <taxon>Batrachia</taxon>
        <taxon>Anura</taxon>
        <taxon>Neobatrachia</taxon>
        <taxon>Hyloidea</taxon>
        <taxon>Leptodactylidae</taxon>
        <taxon>Leiuperinae</taxon>
        <taxon>Engystomops</taxon>
    </lineage>
</organism>
<dbReference type="PANTHER" id="PTHR44340">
    <property type="entry name" value="DNAJ HOMOLOG SUBFAMILY C MEMBER 10"/>
    <property type="match status" value="1"/>
</dbReference>
<dbReference type="PROSITE" id="PS51352">
    <property type="entry name" value="THIOREDOXIN_2"/>
    <property type="match status" value="3"/>
</dbReference>
<dbReference type="FunFam" id="1.10.287.110:FF:000029">
    <property type="entry name" value="DnaJ homolog subfamily C member 10"/>
    <property type="match status" value="1"/>
</dbReference>
<dbReference type="SMART" id="SM00271">
    <property type="entry name" value="DnaJ"/>
    <property type="match status" value="1"/>
</dbReference>
<feature type="chain" id="PRO_5043652985" description="DnaJ homolog subfamily C member 10" evidence="10">
    <location>
        <begin position="30"/>
        <end position="818"/>
    </location>
</feature>
<evidence type="ECO:0000256" key="1">
    <source>
        <dbReference type="ARBA" id="ARBA00004319"/>
    </source>
</evidence>
<dbReference type="FunFam" id="3.40.30.10:FF:000169">
    <property type="entry name" value="DnaJ homolog subfamily C member 10"/>
    <property type="match status" value="1"/>
</dbReference>
<dbReference type="InterPro" id="IPR035674">
    <property type="entry name" value="ERdj5_TRX_C"/>
</dbReference>
<name>A0AAV7ACZ2_ENGPU</name>
<dbReference type="InterPro" id="IPR035673">
    <property type="entry name" value="ERdj5_TRX_N"/>
</dbReference>
<feature type="domain" description="Thioredoxin" evidence="12">
    <location>
        <begin position="110"/>
        <end position="235"/>
    </location>
</feature>
<keyword evidence="14" id="KW-1185">Reference proteome</keyword>
<dbReference type="Pfam" id="PF00085">
    <property type="entry name" value="Thioredoxin"/>
    <property type="match status" value="4"/>
</dbReference>
<protein>
    <recommendedName>
        <fullName evidence="2">DnaJ homolog subfamily C member 10</fullName>
    </recommendedName>
</protein>
<keyword evidence="3 10" id="KW-0732">Signal</keyword>
<dbReference type="InterPro" id="IPR013766">
    <property type="entry name" value="Thioredoxin_domain"/>
</dbReference>
<proteinExistence type="predicted"/>
<keyword evidence="4" id="KW-0677">Repeat</keyword>
<dbReference type="GO" id="GO:0015035">
    <property type="term" value="F:protein-disulfide reductase activity"/>
    <property type="evidence" value="ECO:0007669"/>
    <property type="project" value="TreeGrafter"/>
</dbReference>
<dbReference type="GO" id="GO:0051087">
    <property type="term" value="F:protein-folding chaperone binding"/>
    <property type="evidence" value="ECO:0007669"/>
    <property type="project" value="UniProtKB-ARBA"/>
</dbReference>
<dbReference type="Proteomes" id="UP000824782">
    <property type="component" value="Unassembled WGS sequence"/>
</dbReference>
<dbReference type="InterPro" id="IPR036249">
    <property type="entry name" value="Thioredoxin-like_sf"/>
</dbReference>
<dbReference type="GO" id="GO:0005788">
    <property type="term" value="C:endoplasmic reticulum lumen"/>
    <property type="evidence" value="ECO:0007669"/>
    <property type="project" value="UniProtKB-SubCell"/>
</dbReference>
<evidence type="ECO:0000259" key="12">
    <source>
        <dbReference type="PROSITE" id="PS51352"/>
    </source>
</evidence>
<comment type="caution">
    <text evidence="13">The sequence shown here is derived from an EMBL/GenBank/DDBJ whole genome shotgun (WGS) entry which is preliminary data.</text>
</comment>
<evidence type="ECO:0000313" key="13">
    <source>
        <dbReference type="EMBL" id="KAG8559426.1"/>
    </source>
</evidence>
<keyword evidence="6" id="KW-0560">Oxidoreductase</keyword>
<dbReference type="Pfam" id="PF00226">
    <property type="entry name" value="DnaJ"/>
    <property type="match status" value="1"/>
</dbReference>
<reference evidence="13" key="1">
    <citation type="thesis" date="2020" institute="ProQuest LLC" country="789 East Eisenhower Parkway, Ann Arbor, MI, USA">
        <title>Comparative Genomics and Chromosome Evolution.</title>
        <authorList>
            <person name="Mudd A.B."/>
        </authorList>
    </citation>
    <scope>NUCLEOTIDE SEQUENCE</scope>
    <source>
        <strain evidence="13">237g6f4</strain>
        <tissue evidence="13">Blood</tissue>
    </source>
</reference>
<dbReference type="FunFam" id="3.40.30.10:FF:000087">
    <property type="entry name" value="DnaJ homolog subfamily C member 10"/>
    <property type="match status" value="1"/>
</dbReference>
<dbReference type="GO" id="GO:0051117">
    <property type="term" value="F:ATPase binding"/>
    <property type="evidence" value="ECO:0007669"/>
    <property type="project" value="UniProtKB-ARBA"/>
</dbReference>
<dbReference type="InterPro" id="IPR052460">
    <property type="entry name" value="ER_disulfide_reductase"/>
</dbReference>
<evidence type="ECO:0000256" key="6">
    <source>
        <dbReference type="ARBA" id="ARBA00023002"/>
    </source>
</evidence>
<accession>A0AAV7ACZ2</accession>
<dbReference type="InterPro" id="IPR036869">
    <property type="entry name" value="J_dom_sf"/>
</dbReference>
<dbReference type="Gene3D" id="3.40.30.10">
    <property type="entry name" value="Glutaredoxin"/>
    <property type="match status" value="6"/>
</dbReference>
<dbReference type="InterPro" id="IPR001623">
    <property type="entry name" value="DnaJ_domain"/>
</dbReference>